<dbReference type="AlphaFoldDB" id="A0AAV0KJB4"/>
<keyword evidence="2" id="KW-1185">Reference proteome</keyword>
<protein>
    <submittedName>
        <fullName evidence="1">Uncharacterized protein</fullName>
    </submittedName>
</protein>
<dbReference type="Proteomes" id="UP001154282">
    <property type="component" value="Unassembled WGS sequence"/>
</dbReference>
<reference evidence="1" key="1">
    <citation type="submission" date="2022-08" db="EMBL/GenBank/DDBJ databases">
        <authorList>
            <person name="Gutierrez-Valencia J."/>
        </authorList>
    </citation>
    <scope>NUCLEOTIDE SEQUENCE</scope>
</reference>
<name>A0AAV0KJB4_9ROSI</name>
<dbReference type="EMBL" id="CAMGYJ010000005">
    <property type="protein sequence ID" value="CAI0422472.1"/>
    <property type="molecule type" value="Genomic_DNA"/>
</dbReference>
<sequence>MPVSDGHGHGHGLFLLLCQLHVCPLHDHFYHHYQNLHLAFYILSAMEGCCRYRS</sequence>
<evidence type="ECO:0000313" key="2">
    <source>
        <dbReference type="Proteomes" id="UP001154282"/>
    </source>
</evidence>
<accession>A0AAV0KJB4</accession>
<organism evidence="1 2">
    <name type="scientific">Linum tenue</name>
    <dbReference type="NCBI Taxonomy" id="586396"/>
    <lineage>
        <taxon>Eukaryota</taxon>
        <taxon>Viridiplantae</taxon>
        <taxon>Streptophyta</taxon>
        <taxon>Embryophyta</taxon>
        <taxon>Tracheophyta</taxon>
        <taxon>Spermatophyta</taxon>
        <taxon>Magnoliopsida</taxon>
        <taxon>eudicotyledons</taxon>
        <taxon>Gunneridae</taxon>
        <taxon>Pentapetalae</taxon>
        <taxon>rosids</taxon>
        <taxon>fabids</taxon>
        <taxon>Malpighiales</taxon>
        <taxon>Linaceae</taxon>
        <taxon>Linum</taxon>
    </lineage>
</organism>
<gene>
    <name evidence="1" type="ORF">LITE_LOCUS19144</name>
</gene>
<evidence type="ECO:0000313" key="1">
    <source>
        <dbReference type="EMBL" id="CAI0422472.1"/>
    </source>
</evidence>
<comment type="caution">
    <text evidence="1">The sequence shown here is derived from an EMBL/GenBank/DDBJ whole genome shotgun (WGS) entry which is preliminary data.</text>
</comment>
<proteinExistence type="predicted"/>